<dbReference type="AlphaFoldDB" id="A0A3D9BNT1"/>
<gene>
    <name evidence="1" type="ORF">DRF62_07000</name>
</gene>
<keyword evidence="2" id="KW-1185">Reference proteome</keyword>
<evidence type="ECO:0000313" key="1">
    <source>
        <dbReference type="EMBL" id="REC55168.1"/>
    </source>
</evidence>
<dbReference type="InterPro" id="IPR003615">
    <property type="entry name" value="HNH_nuc"/>
</dbReference>
<organism evidence="1 2">
    <name type="scientific">Chryseobacterium piscium</name>
    <dbReference type="NCBI Taxonomy" id="333702"/>
    <lineage>
        <taxon>Bacteria</taxon>
        <taxon>Pseudomonadati</taxon>
        <taxon>Bacteroidota</taxon>
        <taxon>Flavobacteriia</taxon>
        <taxon>Flavobacteriales</taxon>
        <taxon>Weeksellaceae</taxon>
        <taxon>Chryseobacterium group</taxon>
        <taxon>Chryseobacterium</taxon>
    </lineage>
</organism>
<evidence type="ECO:0000313" key="2">
    <source>
        <dbReference type="Proteomes" id="UP000256512"/>
    </source>
</evidence>
<comment type="caution">
    <text evidence="1">The sequence shown here is derived from an EMBL/GenBank/DDBJ whole genome shotgun (WGS) entry which is preliminary data.</text>
</comment>
<dbReference type="EMBL" id="QNVS01000015">
    <property type="protein sequence ID" value="REC55168.1"/>
    <property type="molecule type" value="Genomic_DNA"/>
</dbReference>
<dbReference type="CDD" id="cd00085">
    <property type="entry name" value="HNHc"/>
    <property type="match status" value="1"/>
</dbReference>
<keyword evidence="1" id="KW-0132">Cell division</keyword>
<proteinExistence type="predicted"/>
<dbReference type="RefSeq" id="WP_133297189.1">
    <property type="nucleotide sequence ID" value="NZ_QNVS01000015.1"/>
</dbReference>
<feature type="non-terminal residue" evidence="1">
    <location>
        <position position="193"/>
    </location>
</feature>
<name>A0A3D9BNT1_9FLAO</name>
<protein>
    <submittedName>
        <fullName evidence="1">Cell division protein</fullName>
    </submittedName>
</protein>
<dbReference type="GO" id="GO:0051301">
    <property type="term" value="P:cell division"/>
    <property type="evidence" value="ECO:0007669"/>
    <property type="project" value="UniProtKB-KW"/>
</dbReference>
<dbReference type="Proteomes" id="UP000256512">
    <property type="component" value="Unassembled WGS sequence"/>
</dbReference>
<accession>A0A3D9BNT1</accession>
<sequence>MKEQRPPIPDPMARKIRQRCGFGCVICGCPIYEYEHMEEWAKVKRHVADEITLLCHKHHGMKTRKLLPSYIVIEANKNPYNYREGNTMTTSEQLPYEGSEAIIVLGDNTFIINDKGDGTKIIPIMITGKPLIEVTLLDNRFLLNILLFDDFNNIILKIENNIICHYVGVWDIEYIANNLIIRQGFGRIFVDIK</sequence>
<keyword evidence="1" id="KW-0131">Cell cycle</keyword>
<reference evidence="1 2" key="1">
    <citation type="journal article" date="2006" name="Int. J. Syst. Evol. Microbiol.">
        <title>Chryseobacterium piscium sp. nov., isolated from fish of the South Atlantic Ocean off South Africa.</title>
        <authorList>
            <person name="de Beer H."/>
            <person name="Hugo C.J."/>
            <person name="Jooste P.J."/>
            <person name="Vancanneyt M."/>
            <person name="Coenye T."/>
            <person name="Vandamme P."/>
        </authorList>
    </citation>
    <scope>NUCLEOTIDE SEQUENCE [LARGE SCALE GENOMIC DNA]</scope>
    <source>
        <strain evidence="1 2">CCUG 51923</strain>
    </source>
</reference>